<comment type="caution">
    <text evidence="4">The sequence shown here is derived from an EMBL/GenBank/DDBJ whole genome shotgun (WGS) entry which is preliminary data.</text>
</comment>
<dbReference type="PANTHER" id="PTHR21367:SF1">
    <property type="entry name" value="ARGINYL-TRNA--PROTEIN TRANSFERASE 1"/>
    <property type="match status" value="1"/>
</dbReference>
<feature type="compositionally biased region" description="Polar residues" evidence="2">
    <location>
        <begin position="202"/>
        <end position="213"/>
    </location>
</feature>
<dbReference type="AlphaFoldDB" id="A0AAJ0GG53"/>
<evidence type="ECO:0000313" key="5">
    <source>
        <dbReference type="Proteomes" id="UP001271007"/>
    </source>
</evidence>
<evidence type="ECO:0000313" key="4">
    <source>
        <dbReference type="EMBL" id="KAK3056874.1"/>
    </source>
</evidence>
<dbReference type="InterPro" id="IPR007472">
    <property type="entry name" value="N-end_Aminoacyl_Trfase_C"/>
</dbReference>
<proteinExistence type="inferred from homology"/>
<evidence type="ECO:0000256" key="2">
    <source>
        <dbReference type="SAM" id="MobiDB-lite"/>
    </source>
</evidence>
<dbReference type="InterPro" id="IPR016181">
    <property type="entry name" value="Acyl_CoA_acyltransferase"/>
</dbReference>
<keyword evidence="1" id="KW-0833">Ubl conjugation pathway</keyword>
<sequence>MHQASVRSHYCVLQEKHQVNTITNFPAPIISKPATANDEKVLHTMPGPSRYVQSTIKSLWIEDGGAKEFQATRDQRQALHRWNRFVLGDEYAKEIAKKYPKSKEDKKRQHNTFDLNTTLHESELQHLKPNIEPAHKFEVSLEADTFTEEKFALFSNYQSHVHHDPPTEISRSGFRRFLCSSPIHNHPSTDNTSGLTDDPTGGPTQSSSNKRLGSFHQTYRLDGRLIAMSVLDLLPHAVSGVYFIYHSDFEKYSFGKLSALRETALAAEEGYEMYYMGYFIASCKKMRYKADYRPQHVLDYDTGEWDTMDDEMKSLMEKRKWVSMSRERNIRQQLSDLLEPKGPVSPDSRSELEEELVLDAYAVPYRSPVEAMHSRLSVLSLNFPGALTLEQLAEQIALDEMKVTLGQGTTHRMRDIVSWAQGSVTDPQGSLMGVMAELAACVGKEVAGGMVVDLGRL</sequence>
<dbReference type="EMBL" id="JAWDJX010000004">
    <property type="protein sequence ID" value="KAK3056874.1"/>
    <property type="molecule type" value="Genomic_DNA"/>
</dbReference>
<dbReference type="GO" id="GO:0004057">
    <property type="term" value="F:arginyl-tRNA--protein transferase activity"/>
    <property type="evidence" value="ECO:0007669"/>
    <property type="project" value="UniProtKB-EC"/>
</dbReference>
<keyword evidence="5" id="KW-1185">Reference proteome</keyword>
<keyword evidence="1 4" id="KW-0808">Transferase</keyword>
<dbReference type="PIRSF" id="PIRSF037207">
    <property type="entry name" value="ATE1_euk"/>
    <property type="match status" value="1"/>
</dbReference>
<feature type="region of interest" description="Disordered" evidence="2">
    <location>
        <begin position="185"/>
        <end position="213"/>
    </location>
</feature>
<dbReference type="InterPro" id="IPR017137">
    <property type="entry name" value="Arg-tRNA-P_Trfase_1_euk"/>
</dbReference>
<reference evidence="4" key="1">
    <citation type="submission" date="2023-04" db="EMBL/GenBank/DDBJ databases">
        <title>Black Yeasts Isolated from many extreme environments.</title>
        <authorList>
            <person name="Coleine C."/>
            <person name="Stajich J.E."/>
            <person name="Selbmann L."/>
        </authorList>
    </citation>
    <scope>NUCLEOTIDE SEQUENCE</scope>
    <source>
        <strain evidence="4">CCFEE 5312</strain>
    </source>
</reference>
<dbReference type="EC" id="2.3.2.8" evidence="1"/>
<comment type="catalytic activity">
    <reaction evidence="1">
        <text>an N-terminal L-alpha-aminoacyl-[protein] + L-arginyl-tRNA(Arg) = an N-terminal L-arginyl-L-aminoacyl-[protein] + tRNA(Arg) + H(+)</text>
        <dbReference type="Rhea" id="RHEA:10208"/>
        <dbReference type="Rhea" id="RHEA-COMP:9658"/>
        <dbReference type="Rhea" id="RHEA-COMP:9673"/>
        <dbReference type="Rhea" id="RHEA-COMP:10636"/>
        <dbReference type="Rhea" id="RHEA-COMP:10638"/>
        <dbReference type="ChEBI" id="CHEBI:15378"/>
        <dbReference type="ChEBI" id="CHEBI:78442"/>
        <dbReference type="ChEBI" id="CHEBI:78513"/>
        <dbReference type="ChEBI" id="CHEBI:78597"/>
        <dbReference type="ChEBI" id="CHEBI:83562"/>
        <dbReference type="EC" id="2.3.2.8"/>
    </reaction>
</comment>
<name>A0AAJ0GG53_9PEZI</name>
<dbReference type="Pfam" id="PF04377">
    <property type="entry name" value="ATE_C"/>
    <property type="match status" value="1"/>
</dbReference>
<protein>
    <recommendedName>
        <fullName evidence="1">Arginyl-tRNA--protein transferase 1</fullName>
        <shortName evidence="1">Arginyltransferase 1</shortName>
        <shortName evidence="1">R-transferase 1</shortName>
        <ecNumber evidence="1">2.3.2.8</ecNumber>
    </recommendedName>
    <alternativeName>
        <fullName evidence="1">Arginine-tRNA--protein transferase 1</fullName>
    </alternativeName>
</protein>
<dbReference type="Proteomes" id="UP001271007">
    <property type="component" value="Unassembled WGS sequence"/>
</dbReference>
<gene>
    <name evidence="4" type="primary">ATE1</name>
    <name evidence="4" type="ORF">LTR09_001912</name>
</gene>
<dbReference type="InterPro" id="IPR030700">
    <property type="entry name" value="N-end_Aminoacyl_Trfase"/>
</dbReference>
<evidence type="ECO:0000256" key="1">
    <source>
        <dbReference type="PIRNR" id="PIRNR037207"/>
    </source>
</evidence>
<feature type="domain" description="N-end rule aminoacyl transferase C-terminal" evidence="3">
    <location>
        <begin position="149"/>
        <end position="299"/>
    </location>
</feature>
<dbReference type="SUPFAM" id="SSF55729">
    <property type="entry name" value="Acyl-CoA N-acyltransferases (Nat)"/>
    <property type="match status" value="1"/>
</dbReference>
<dbReference type="GO" id="GO:0005737">
    <property type="term" value="C:cytoplasm"/>
    <property type="evidence" value="ECO:0007669"/>
    <property type="project" value="TreeGrafter"/>
</dbReference>
<keyword evidence="1 4" id="KW-0012">Acyltransferase</keyword>
<evidence type="ECO:0000259" key="3">
    <source>
        <dbReference type="Pfam" id="PF04377"/>
    </source>
</evidence>
<dbReference type="PANTHER" id="PTHR21367">
    <property type="entry name" value="ARGININE-TRNA-PROTEIN TRANSFERASE 1"/>
    <property type="match status" value="1"/>
</dbReference>
<organism evidence="4 5">
    <name type="scientific">Extremus antarcticus</name>
    <dbReference type="NCBI Taxonomy" id="702011"/>
    <lineage>
        <taxon>Eukaryota</taxon>
        <taxon>Fungi</taxon>
        <taxon>Dikarya</taxon>
        <taxon>Ascomycota</taxon>
        <taxon>Pezizomycotina</taxon>
        <taxon>Dothideomycetes</taxon>
        <taxon>Dothideomycetidae</taxon>
        <taxon>Mycosphaerellales</taxon>
        <taxon>Extremaceae</taxon>
        <taxon>Extremus</taxon>
    </lineage>
</organism>
<comment type="function">
    <text evidence="1">Involved in the post-translational conjugation of arginine to the N-terminal aspartate or glutamate of a protein. This arginylation is required for degradation of the protein via the ubiquitin pathway.</text>
</comment>
<accession>A0AAJ0GG53</accession>
<feature type="compositionally biased region" description="Polar residues" evidence="2">
    <location>
        <begin position="185"/>
        <end position="195"/>
    </location>
</feature>
<comment type="similarity">
    <text evidence="1">Belongs to the R-transferase family.</text>
</comment>